<dbReference type="EMBL" id="JACHXI010000030">
    <property type="protein sequence ID" value="MBB3105258.1"/>
    <property type="molecule type" value="Genomic_DNA"/>
</dbReference>
<dbReference type="Proteomes" id="UP000549250">
    <property type="component" value="Unassembled WGS sequence"/>
</dbReference>
<proteinExistence type="predicted"/>
<organism evidence="1 2">
    <name type="scientific">Azomonas macrocytogenes</name>
    <name type="common">Azotobacter macrocytogenes</name>
    <dbReference type="NCBI Taxonomy" id="69962"/>
    <lineage>
        <taxon>Bacteria</taxon>
        <taxon>Pseudomonadati</taxon>
        <taxon>Pseudomonadota</taxon>
        <taxon>Gammaproteobacteria</taxon>
        <taxon>Pseudomonadales</taxon>
        <taxon>Pseudomonadaceae</taxon>
        <taxon>Azomonas</taxon>
    </lineage>
</organism>
<protein>
    <submittedName>
        <fullName evidence="1">Transposase</fullName>
    </submittedName>
</protein>
<accession>A0A839T844</accession>
<gene>
    <name evidence="1" type="ORF">FHR87_003693</name>
</gene>
<reference evidence="1 2" key="1">
    <citation type="submission" date="2020-08" db="EMBL/GenBank/DDBJ databases">
        <title>Genomic Encyclopedia of Type Strains, Phase III (KMG-III): the genomes of soil and plant-associated and newly described type strains.</title>
        <authorList>
            <person name="Whitman W."/>
        </authorList>
    </citation>
    <scope>NUCLEOTIDE SEQUENCE [LARGE SCALE GENOMIC DNA]</scope>
    <source>
        <strain evidence="1 2">CECT 4462</strain>
    </source>
</reference>
<comment type="caution">
    <text evidence="1">The sequence shown here is derived from an EMBL/GenBank/DDBJ whole genome shotgun (WGS) entry which is preliminary data.</text>
</comment>
<evidence type="ECO:0000313" key="1">
    <source>
        <dbReference type="EMBL" id="MBB3105258.1"/>
    </source>
</evidence>
<dbReference type="AlphaFoldDB" id="A0A839T844"/>
<keyword evidence="2" id="KW-1185">Reference proteome</keyword>
<sequence>GIDHDRDINAARNIKAAGLAVLACGEAVSPSVQVA</sequence>
<name>A0A839T844_AZOMA</name>
<feature type="non-terminal residue" evidence="1">
    <location>
        <position position="1"/>
    </location>
</feature>
<evidence type="ECO:0000313" key="2">
    <source>
        <dbReference type="Proteomes" id="UP000549250"/>
    </source>
</evidence>